<evidence type="ECO:0000313" key="1">
    <source>
        <dbReference type="EMBL" id="ARR10661.1"/>
    </source>
</evidence>
<accession>A0A1X9T410</accession>
<keyword evidence="1" id="KW-0614">Plasmid</keyword>
<dbReference type="EMBL" id="CP021170">
    <property type="protein sequence ID" value="ARR10661.1"/>
    <property type="molecule type" value="Genomic_DNA"/>
</dbReference>
<proteinExistence type="predicted"/>
<keyword evidence="2" id="KW-1185">Reference proteome</keyword>
<organism evidence="1 2">
    <name type="scientific">Paenibacillus bovis</name>
    <dbReference type="NCBI Taxonomy" id="1616788"/>
    <lineage>
        <taxon>Bacteria</taxon>
        <taxon>Bacillati</taxon>
        <taxon>Bacillota</taxon>
        <taxon>Bacilli</taxon>
        <taxon>Bacillales</taxon>
        <taxon>Paenibacillaceae</taxon>
        <taxon>Paenibacillus</taxon>
    </lineage>
</organism>
<dbReference type="AlphaFoldDB" id="A0A1X9T410"/>
<evidence type="ECO:0000313" key="2">
    <source>
        <dbReference type="Proteomes" id="UP000078148"/>
    </source>
</evidence>
<protein>
    <submittedName>
        <fullName evidence="1">Uncharacterized protein</fullName>
    </submittedName>
</protein>
<name>A0A1X9T410_9BACL</name>
<geneLocation type="plasmid" evidence="1 2">
    <name>unnamed1</name>
</geneLocation>
<dbReference type="KEGG" id="pbv:AR543_p0053"/>
<sequence>MKKLKRLKIETKGMYHVKNAYVVRQLDRGVATAVRQYLQRLYRHTAFYIQPTVDPGVIRIEWVDGPLEDDLQSCIQFFKGSKFLHKGKIGYDRTYTLDHTTYETSNIIQFECRRSYSPERKRLLRKCVEEFIGPCTSELQYVHMEHDLFHIHVLDACGLQRSDIETAWFTERQ</sequence>
<dbReference type="Proteomes" id="UP000078148">
    <property type="component" value="Plasmid unnamed1"/>
</dbReference>
<reference evidence="1 2" key="1">
    <citation type="journal article" date="2016" name="Int. J. Syst. Evol. Microbiol.">
        <title>Paenibacillus damxungensis sp. nov., isolated from raw yak (Bos grunniens) milk.</title>
        <authorList>
            <person name="Wu Z."/>
            <person name="Gao C."/>
            <person name="Han J."/>
            <person name="Liu Z."/>
        </authorList>
    </citation>
    <scope>NUCLEOTIDE SEQUENCE [LARGE SCALE GENOMIC DNA]</scope>
    <source>
        <strain evidence="1 2">BD3526</strain>
        <plasmid evidence="1 2">unnamed1</plasmid>
    </source>
</reference>
<gene>
    <name evidence="1" type="ORF">AR543_p0053</name>
</gene>